<name>A0A6A7BC77_9PLEO</name>
<keyword evidence="2" id="KW-1133">Transmembrane helix</keyword>
<evidence type="ECO:0000313" key="3">
    <source>
        <dbReference type="EMBL" id="KAF2853136.1"/>
    </source>
</evidence>
<accession>A0A6A7BC77</accession>
<feature type="compositionally biased region" description="Polar residues" evidence="1">
    <location>
        <begin position="252"/>
        <end position="269"/>
    </location>
</feature>
<dbReference type="OrthoDB" id="10607121at2759"/>
<keyword evidence="4" id="KW-1185">Reference proteome</keyword>
<evidence type="ECO:0000313" key="4">
    <source>
        <dbReference type="Proteomes" id="UP000799423"/>
    </source>
</evidence>
<evidence type="ECO:0000256" key="1">
    <source>
        <dbReference type="SAM" id="MobiDB-lite"/>
    </source>
</evidence>
<dbReference type="EMBL" id="MU006296">
    <property type="protein sequence ID" value="KAF2853136.1"/>
    <property type="molecule type" value="Genomic_DNA"/>
</dbReference>
<sequence length="275" mass="29994">MSNVTVTDGLETTMVTVIITVSLPESARVTELPTIEQVTVVTEPSTANSFMKLAEIAPVETTPSGVSDGSVEYDGKFNYYFIILGLVIFAFGGVWFWIYRGNKKRQAEMGPREENRDADGVANMSWSWELPALRSRTCTPESKAGTSESGVSFGGKEDEGCGSEVMKRQIAIQVTSSKADIKAEACPWETHDGTSGVPFDGRNRHLVPLVATRRLTKEELARRHTPIIPVVTTTTCSGPITPKEYLTPSYIHPNSAQKRSWNGDGTPSSSRKDSA</sequence>
<feature type="transmembrane region" description="Helical" evidence="2">
    <location>
        <begin position="77"/>
        <end position="99"/>
    </location>
</feature>
<keyword evidence="2" id="KW-0812">Transmembrane</keyword>
<dbReference type="Proteomes" id="UP000799423">
    <property type="component" value="Unassembled WGS sequence"/>
</dbReference>
<protein>
    <submittedName>
        <fullName evidence="3">Uncharacterized protein</fullName>
    </submittedName>
</protein>
<proteinExistence type="predicted"/>
<keyword evidence="2" id="KW-0472">Membrane</keyword>
<gene>
    <name evidence="3" type="ORF">T440DRAFT_515861</name>
</gene>
<reference evidence="3" key="1">
    <citation type="submission" date="2020-01" db="EMBL/GenBank/DDBJ databases">
        <authorList>
            <consortium name="DOE Joint Genome Institute"/>
            <person name="Haridas S."/>
            <person name="Albert R."/>
            <person name="Binder M."/>
            <person name="Bloem J."/>
            <person name="Labutti K."/>
            <person name="Salamov A."/>
            <person name="Andreopoulos B."/>
            <person name="Baker S.E."/>
            <person name="Barry K."/>
            <person name="Bills G."/>
            <person name="Bluhm B.H."/>
            <person name="Cannon C."/>
            <person name="Castanera R."/>
            <person name="Culley D.E."/>
            <person name="Daum C."/>
            <person name="Ezra D."/>
            <person name="Gonzalez J.B."/>
            <person name="Henrissat B."/>
            <person name="Kuo A."/>
            <person name="Liang C."/>
            <person name="Lipzen A."/>
            <person name="Lutzoni F."/>
            <person name="Magnuson J."/>
            <person name="Mondo S."/>
            <person name="Nolan M."/>
            <person name="Ohm R."/>
            <person name="Pangilinan J."/>
            <person name="Park H.-J."/>
            <person name="Ramirez L."/>
            <person name="Alfaro M."/>
            <person name="Sun H."/>
            <person name="Tritt A."/>
            <person name="Yoshinaga Y."/>
            <person name="Zwiers L.-H."/>
            <person name="Turgeon B.G."/>
            <person name="Goodwin S.B."/>
            <person name="Spatafora J.W."/>
            <person name="Crous P.W."/>
            <person name="Grigoriev I.V."/>
        </authorList>
    </citation>
    <scope>NUCLEOTIDE SEQUENCE</scope>
    <source>
        <strain evidence="3">IPT5</strain>
    </source>
</reference>
<dbReference type="AlphaFoldDB" id="A0A6A7BC77"/>
<organism evidence="3 4">
    <name type="scientific">Plenodomus tracheiphilus IPT5</name>
    <dbReference type="NCBI Taxonomy" id="1408161"/>
    <lineage>
        <taxon>Eukaryota</taxon>
        <taxon>Fungi</taxon>
        <taxon>Dikarya</taxon>
        <taxon>Ascomycota</taxon>
        <taxon>Pezizomycotina</taxon>
        <taxon>Dothideomycetes</taxon>
        <taxon>Pleosporomycetidae</taxon>
        <taxon>Pleosporales</taxon>
        <taxon>Pleosporineae</taxon>
        <taxon>Leptosphaeriaceae</taxon>
        <taxon>Plenodomus</taxon>
    </lineage>
</organism>
<feature type="region of interest" description="Disordered" evidence="1">
    <location>
        <begin position="137"/>
        <end position="158"/>
    </location>
</feature>
<evidence type="ECO:0000256" key="2">
    <source>
        <dbReference type="SAM" id="Phobius"/>
    </source>
</evidence>
<feature type="region of interest" description="Disordered" evidence="1">
    <location>
        <begin position="249"/>
        <end position="275"/>
    </location>
</feature>
<feature type="compositionally biased region" description="Polar residues" evidence="1">
    <location>
        <begin position="137"/>
        <end position="150"/>
    </location>
</feature>